<evidence type="ECO:0000256" key="1">
    <source>
        <dbReference type="SAM" id="Phobius"/>
    </source>
</evidence>
<proteinExistence type="predicted"/>
<dbReference type="STRING" id="525373.HMPREF0766_13210"/>
<evidence type="ECO:0000313" key="3">
    <source>
        <dbReference type="Proteomes" id="UP000006258"/>
    </source>
</evidence>
<accession>D7VQF6</accession>
<comment type="caution">
    <text evidence="2">The sequence shown here is derived from an EMBL/GenBank/DDBJ whole genome shotgun (WGS) entry which is preliminary data.</text>
</comment>
<dbReference type="Proteomes" id="UP000006258">
    <property type="component" value="Unassembled WGS sequence"/>
</dbReference>
<dbReference type="HOGENOM" id="CLU_2669193_0_0_10"/>
<keyword evidence="1" id="KW-0812">Transmembrane</keyword>
<reference evidence="2" key="1">
    <citation type="submission" date="2010-07" db="EMBL/GenBank/DDBJ databases">
        <authorList>
            <person name="Muzny D."/>
            <person name="Qin X."/>
            <person name="Buhay C."/>
            <person name="Dugan-Rocha S."/>
            <person name="Ding Y."/>
            <person name="Chen G."/>
            <person name="Hawes A."/>
            <person name="Holder M."/>
            <person name="Jhangiani S."/>
            <person name="Johnson A."/>
            <person name="Khan Z."/>
            <person name="Li Z."/>
            <person name="Liu W."/>
            <person name="Liu X."/>
            <person name="Perez L."/>
            <person name="Shen H."/>
            <person name="Wang Q."/>
            <person name="Watt J."/>
            <person name="Xi L."/>
            <person name="Xin Y."/>
            <person name="Zhou J."/>
            <person name="Deng J."/>
            <person name="Jiang H."/>
            <person name="Liu Y."/>
            <person name="Qu J."/>
            <person name="Song X.-Z."/>
            <person name="Zhang L."/>
            <person name="Villasana D."/>
            <person name="Johnson A."/>
            <person name="Liu J."/>
            <person name="Liyanage D."/>
            <person name="Lorensuhewa L."/>
            <person name="Robinson T."/>
            <person name="Song A."/>
            <person name="Song B.-B."/>
            <person name="Dinh H."/>
            <person name="Thornton R."/>
            <person name="Coyle M."/>
            <person name="Francisco L."/>
            <person name="Jackson L."/>
            <person name="Javaid M."/>
            <person name="Korchina V."/>
            <person name="Kovar C."/>
            <person name="Mata R."/>
            <person name="Mathew T."/>
            <person name="Ngo R."/>
            <person name="Nguyen L."/>
            <person name="Nguyen N."/>
            <person name="Okwuonu G."/>
            <person name="Ongeri F."/>
            <person name="Pham C."/>
            <person name="Simmons D."/>
            <person name="Wilczek-Boney K."/>
            <person name="Hale W."/>
            <person name="Jakkamsetti A."/>
            <person name="Pham P."/>
            <person name="Ruth R."/>
            <person name="San Lucas F."/>
            <person name="Warren J."/>
            <person name="Zhang J."/>
            <person name="Zhao Z."/>
            <person name="Zhou C."/>
            <person name="Zhu D."/>
            <person name="Lee S."/>
            <person name="Bess C."/>
            <person name="Blankenburg K."/>
            <person name="Forbes L."/>
            <person name="Fu Q."/>
            <person name="Gubbala S."/>
            <person name="Hirani K."/>
            <person name="Jayaseelan J.C."/>
            <person name="Lara F."/>
            <person name="Munidasa M."/>
            <person name="Palculict T."/>
            <person name="Patil S."/>
            <person name="Pu L.-L."/>
            <person name="Saada N."/>
            <person name="Tang L."/>
            <person name="Weissenberger G."/>
            <person name="Zhu Y."/>
            <person name="Hemphill L."/>
            <person name="Shang Y."/>
            <person name="Youmans B."/>
            <person name="Ayvaz T."/>
            <person name="Ross M."/>
            <person name="Santibanez J."/>
            <person name="Aqrawi P."/>
            <person name="Gross S."/>
            <person name="Joshi V."/>
            <person name="Fowler G."/>
            <person name="Nazareth L."/>
            <person name="Reid J."/>
            <person name="Worley K."/>
            <person name="Petrosino J."/>
            <person name="Highlander S."/>
            <person name="Gibbs R."/>
        </authorList>
    </citation>
    <scope>NUCLEOTIDE SEQUENCE [LARGE SCALE GENOMIC DNA]</scope>
    <source>
        <strain evidence="2">ATCC 33861</strain>
    </source>
</reference>
<protein>
    <submittedName>
        <fullName evidence="2">Uncharacterized protein</fullName>
    </submittedName>
</protein>
<sequence length="75" mass="8658">MLSLLRALDCLLSVENNLMFIDTKSMFIHVFNKAYPFPFHPIPSAMLTRVIVTVVSYILQKTFSFKGKKRLIGEH</sequence>
<feature type="transmembrane region" description="Helical" evidence="1">
    <location>
        <begin position="42"/>
        <end position="60"/>
    </location>
</feature>
<gene>
    <name evidence="2" type="ORF">HMPREF0766_13210</name>
</gene>
<evidence type="ECO:0000313" key="2">
    <source>
        <dbReference type="EMBL" id="EFK56007.1"/>
    </source>
</evidence>
<name>D7VQF6_SPHSI</name>
<keyword evidence="1" id="KW-1133">Transmembrane helix</keyword>
<keyword evidence="3" id="KW-1185">Reference proteome</keyword>
<keyword evidence="1" id="KW-0472">Membrane</keyword>
<organism evidence="2 3">
    <name type="scientific">Sphingobacterium spiritivorum ATCC 33861</name>
    <dbReference type="NCBI Taxonomy" id="525373"/>
    <lineage>
        <taxon>Bacteria</taxon>
        <taxon>Pseudomonadati</taxon>
        <taxon>Bacteroidota</taxon>
        <taxon>Sphingobacteriia</taxon>
        <taxon>Sphingobacteriales</taxon>
        <taxon>Sphingobacteriaceae</taxon>
        <taxon>Sphingobacterium</taxon>
    </lineage>
</organism>
<dbReference type="AlphaFoldDB" id="D7VQF6"/>
<dbReference type="EMBL" id="ACHA02000012">
    <property type="protein sequence ID" value="EFK56007.1"/>
    <property type="molecule type" value="Genomic_DNA"/>
</dbReference>